<name>A0ABS7TPS0_9BACT</name>
<feature type="compositionally biased region" description="Low complexity" evidence="6">
    <location>
        <begin position="288"/>
        <end position="300"/>
    </location>
</feature>
<evidence type="ECO:0000256" key="6">
    <source>
        <dbReference type="SAM" id="MobiDB-lite"/>
    </source>
</evidence>
<sequence length="398" mass="42894">MHATEPSLAPVRRPAEAQLRPFHVLYRAEFAFVWSVARRLGVPPGALEDAVQDVFITAYRRLDQLRFEVSQRAWLHGITRRIASRYRRTAFRHTRRLAAFADLDDGPRAPPQERVVAAQQLDRLLTGLGAGTRVVFEMTELLGMSGPEIASELGLPLNTVYSRIRLARQQLQRVLADPQQLERWIAEARAQQAPPEGAEQRSWMVLAPALARPGAAVGLGLLASTRAVFATTLIAAAAVVAVVVPRGEPPASPPSREPAPVHESVASTQRDAPEEAAVLEPPVPVAPQRPRASRPAPSAPDRLAEEVALLDRANARLGADDAAGALAAIAEHTREFPQGALLDLREAARVQALCLAGDRVQADAVAARLFAEHPGSAVAQRHANFSNVCGEGSPAGRR</sequence>
<evidence type="ECO:0000259" key="7">
    <source>
        <dbReference type="Pfam" id="PF04542"/>
    </source>
</evidence>
<comment type="caution">
    <text evidence="9">The sequence shown here is derived from an EMBL/GenBank/DDBJ whole genome shotgun (WGS) entry which is preliminary data.</text>
</comment>
<dbReference type="InterPro" id="IPR039425">
    <property type="entry name" value="RNA_pol_sigma-70-like"/>
</dbReference>
<keyword evidence="3" id="KW-0731">Sigma factor</keyword>
<keyword evidence="10" id="KW-1185">Reference proteome</keyword>
<feature type="domain" description="RNA polymerase sigma-70 region 2" evidence="7">
    <location>
        <begin position="25"/>
        <end position="90"/>
    </location>
</feature>
<dbReference type="PANTHER" id="PTHR43133:SF8">
    <property type="entry name" value="RNA POLYMERASE SIGMA FACTOR HI_1459-RELATED"/>
    <property type="match status" value="1"/>
</dbReference>
<keyword evidence="5" id="KW-0804">Transcription</keyword>
<reference evidence="9" key="1">
    <citation type="submission" date="2021-08" db="EMBL/GenBank/DDBJ databases">
        <authorList>
            <person name="Stevens D.C."/>
        </authorList>
    </citation>
    <scope>NUCLEOTIDE SEQUENCE</scope>
    <source>
        <strain evidence="9">DSM 53165</strain>
    </source>
</reference>
<dbReference type="EMBL" id="JAIRAU010000012">
    <property type="protein sequence ID" value="MBZ5710171.1"/>
    <property type="molecule type" value="Genomic_DNA"/>
</dbReference>
<evidence type="ECO:0000259" key="8">
    <source>
        <dbReference type="Pfam" id="PF08281"/>
    </source>
</evidence>
<evidence type="ECO:0000313" key="9">
    <source>
        <dbReference type="EMBL" id="MBZ5710171.1"/>
    </source>
</evidence>
<dbReference type="PANTHER" id="PTHR43133">
    <property type="entry name" value="RNA POLYMERASE ECF-TYPE SIGMA FACTO"/>
    <property type="match status" value="1"/>
</dbReference>
<dbReference type="Gene3D" id="1.10.1740.10">
    <property type="match status" value="1"/>
</dbReference>
<evidence type="ECO:0000256" key="2">
    <source>
        <dbReference type="ARBA" id="ARBA00023015"/>
    </source>
</evidence>
<dbReference type="Gene3D" id="1.10.10.10">
    <property type="entry name" value="Winged helix-like DNA-binding domain superfamily/Winged helix DNA-binding domain"/>
    <property type="match status" value="1"/>
</dbReference>
<protein>
    <submittedName>
        <fullName evidence="9">Sigma-70 family RNA polymerase sigma factor</fullName>
    </submittedName>
</protein>
<proteinExistence type="inferred from homology"/>
<evidence type="ECO:0000256" key="1">
    <source>
        <dbReference type="ARBA" id="ARBA00010641"/>
    </source>
</evidence>
<dbReference type="InterPro" id="IPR036388">
    <property type="entry name" value="WH-like_DNA-bd_sf"/>
</dbReference>
<dbReference type="SUPFAM" id="SSF88946">
    <property type="entry name" value="Sigma2 domain of RNA polymerase sigma factors"/>
    <property type="match status" value="1"/>
</dbReference>
<organism evidence="9 10">
    <name type="scientific">Nannocystis pusilla</name>
    <dbReference type="NCBI Taxonomy" id="889268"/>
    <lineage>
        <taxon>Bacteria</taxon>
        <taxon>Pseudomonadati</taxon>
        <taxon>Myxococcota</taxon>
        <taxon>Polyangia</taxon>
        <taxon>Nannocystales</taxon>
        <taxon>Nannocystaceae</taxon>
        <taxon>Nannocystis</taxon>
    </lineage>
</organism>
<accession>A0ABS7TPS0</accession>
<dbReference type="InterPro" id="IPR013324">
    <property type="entry name" value="RNA_pol_sigma_r3/r4-like"/>
</dbReference>
<dbReference type="InterPro" id="IPR013325">
    <property type="entry name" value="RNA_pol_sigma_r2"/>
</dbReference>
<comment type="similarity">
    <text evidence="1">Belongs to the sigma-70 factor family. ECF subfamily.</text>
</comment>
<dbReference type="Proteomes" id="UP001139031">
    <property type="component" value="Unassembled WGS sequence"/>
</dbReference>
<evidence type="ECO:0000256" key="4">
    <source>
        <dbReference type="ARBA" id="ARBA00023125"/>
    </source>
</evidence>
<dbReference type="InterPro" id="IPR014284">
    <property type="entry name" value="RNA_pol_sigma-70_dom"/>
</dbReference>
<dbReference type="SUPFAM" id="SSF88659">
    <property type="entry name" value="Sigma3 and sigma4 domains of RNA polymerase sigma factors"/>
    <property type="match status" value="1"/>
</dbReference>
<feature type="compositionally biased region" description="Pro residues" evidence="6">
    <location>
        <begin position="247"/>
        <end position="257"/>
    </location>
</feature>
<dbReference type="InterPro" id="IPR013249">
    <property type="entry name" value="RNA_pol_sigma70_r4_t2"/>
</dbReference>
<dbReference type="NCBIfam" id="TIGR02937">
    <property type="entry name" value="sigma70-ECF"/>
    <property type="match status" value="1"/>
</dbReference>
<dbReference type="RefSeq" id="WP_224191943.1">
    <property type="nucleotide sequence ID" value="NZ_JAIRAU010000012.1"/>
</dbReference>
<dbReference type="Pfam" id="PF04542">
    <property type="entry name" value="Sigma70_r2"/>
    <property type="match status" value="1"/>
</dbReference>
<feature type="domain" description="RNA polymerase sigma factor 70 region 4 type 2" evidence="8">
    <location>
        <begin position="119"/>
        <end position="171"/>
    </location>
</feature>
<keyword evidence="4" id="KW-0238">DNA-binding</keyword>
<evidence type="ECO:0000256" key="3">
    <source>
        <dbReference type="ARBA" id="ARBA00023082"/>
    </source>
</evidence>
<dbReference type="Pfam" id="PF08281">
    <property type="entry name" value="Sigma70_r4_2"/>
    <property type="match status" value="1"/>
</dbReference>
<evidence type="ECO:0000256" key="5">
    <source>
        <dbReference type="ARBA" id="ARBA00023163"/>
    </source>
</evidence>
<feature type="region of interest" description="Disordered" evidence="6">
    <location>
        <begin position="247"/>
        <end position="301"/>
    </location>
</feature>
<keyword evidence="2" id="KW-0805">Transcription regulation</keyword>
<gene>
    <name evidence="9" type="ORF">K7C98_12975</name>
</gene>
<dbReference type="InterPro" id="IPR007627">
    <property type="entry name" value="RNA_pol_sigma70_r2"/>
</dbReference>
<evidence type="ECO:0000313" key="10">
    <source>
        <dbReference type="Proteomes" id="UP001139031"/>
    </source>
</evidence>